<dbReference type="InterPro" id="IPR058807">
    <property type="entry name" value="ScoMcrA_N"/>
</dbReference>
<dbReference type="Pfam" id="PF07728">
    <property type="entry name" value="AAA_5"/>
    <property type="match status" value="1"/>
</dbReference>
<dbReference type="Gene3D" id="3.40.50.300">
    <property type="entry name" value="P-loop containing nucleotide triphosphate hydrolases"/>
    <property type="match status" value="1"/>
</dbReference>
<dbReference type="PANTHER" id="PTHR37291:SF1">
    <property type="entry name" value="TYPE IV METHYL-DIRECTED RESTRICTION ENZYME ECOKMCRB SUBUNIT"/>
    <property type="match status" value="1"/>
</dbReference>
<dbReference type="InterPro" id="IPR027417">
    <property type="entry name" value="P-loop_NTPase"/>
</dbReference>
<dbReference type="InterPro" id="IPR003593">
    <property type="entry name" value="AAA+_ATPase"/>
</dbReference>
<evidence type="ECO:0000313" key="4">
    <source>
        <dbReference type="Proteomes" id="UP000658305"/>
    </source>
</evidence>
<proteinExistence type="predicted"/>
<dbReference type="EMBL" id="BMYI01000020">
    <property type="protein sequence ID" value="GHC36332.1"/>
    <property type="molecule type" value="Genomic_DNA"/>
</dbReference>
<reference evidence="4" key="1">
    <citation type="journal article" date="2019" name="Int. J. Syst. Evol. Microbiol.">
        <title>The Global Catalogue of Microorganisms (GCM) 10K type strain sequencing project: providing services to taxonomists for standard genome sequencing and annotation.</title>
        <authorList>
            <consortium name="The Broad Institute Genomics Platform"/>
            <consortium name="The Broad Institute Genome Sequencing Center for Infectious Disease"/>
            <person name="Wu L."/>
            <person name="Ma J."/>
        </authorList>
    </citation>
    <scope>NUCLEOTIDE SEQUENCE [LARGE SCALE GENOMIC DNA]</scope>
    <source>
        <strain evidence="4">KCTC 23298</strain>
    </source>
</reference>
<dbReference type="InterPro" id="IPR011704">
    <property type="entry name" value="ATPase_dyneun-rel_AAA"/>
</dbReference>
<organism evidence="3 4">
    <name type="scientific">Gemmobacter nanjingensis</name>
    <dbReference type="NCBI Taxonomy" id="488454"/>
    <lineage>
        <taxon>Bacteria</taxon>
        <taxon>Pseudomonadati</taxon>
        <taxon>Pseudomonadota</taxon>
        <taxon>Alphaproteobacteria</taxon>
        <taxon>Rhodobacterales</taxon>
        <taxon>Paracoccaceae</taxon>
        <taxon>Gemmobacter</taxon>
    </lineage>
</organism>
<dbReference type="Proteomes" id="UP000658305">
    <property type="component" value="Unassembled WGS sequence"/>
</dbReference>
<gene>
    <name evidence="3" type="ORF">GCM10007291_42180</name>
</gene>
<evidence type="ECO:0000256" key="1">
    <source>
        <dbReference type="SAM" id="MobiDB-lite"/>
    </source>
</evidence>
<accession>A0ABQ3FRI6</accession>
<keyword evidence="4" id="KW-1185">Reference proteome</keyword>
<evidence type="ECO:0000313" key="3">
    <source>
        <dbReference type="EMBL" id="GHC36332.1"/>
    </source>
</evidence>
<feature type="domain" description="AAA+ ATPase" evidence="2">
    <location>
        <begin position="516"/>
        <end position="872"/>
    </location>
</feature>
<dbReference type="PANTHER" id="PTHR37291">
    <property type="entry name" value="5-METHYLCYTOSINE-SPECIFIC RESTRICTION ENZYME B"/>
    <property type="match status" value="1"/>
</dbReference>
<name>A0ABQ3FRI6_9RHOB</name>
<dbReference type="RefSeq" id="WP_229825767.1">
    <property type="nucleotide sequence ID" value="NZ_BMYI01000020.1"/>
</dbReference>
<protein>
    <recommendedName>
        <fullName evidence="2">AAA+ ATPase domain-containing protein</fullName>
    </recommendedName>
</protein>
<dbReference type="Pfam" id="PF26345">
    <property type="entry name" value="ScoMcrA_N"/>
    <property type="match status" value="2"/>
</dbReference>
<comment type="caution">
    <text evidence="3">The sequence shown here is derived from an EMBL/GenBank/DDBJ whole genome shotgun (WGS) entry which is preliminary data.</text>
</comment>
<sequence length="992" mass="109315">MQQDEFRKWLVAQGQTEATASSRASSAKRVEQYLGDLDELFAQEDRDSILNRFAYSAEDERAERPNPSPVPIDGVLRTGLASLQQALKLYHSFLTEQSNVPDKAEHRALVDRLTRKEIDAAMQECDQLGLKAFLARGGFASPQVWVGDEGNEQSYPAKATVAAALAHLPDGRALSAKEFFNGFGEAQSFARLEALGYQIRRKGSDVADHQSLLDRLTRKEIEAAIRECDEMGLAAFLARGGYADGATQFQDDATGRSYPAKATVAAALGHLPGGRALPMKEFFGGQGGPRTHAVLEKLGYRVLHGSEDASDQTFSRERIEAAMDAFDEFRASGAHADVFSGFDEPKTYWVRSTKARENRRFPTKPIVGYLLGKSAQKFVGGWSTQYDAAARLHAAGYIVVDQNDLPLPLPEQYAHLMRGADRARLVALNYFIAPAREAGQPSITIRAGDLHDMAGLVKNWANVCQALEGEMFQKLASVPAPTRSGPERSTTTEYTFVLAQDGAAKDIPMPHAVQTATTNLILYGPPGTGKTYQTAWEAVRLCLGDAVAADLSGESNRDRLMAEYRRLMSEGRIEFVTFHQSMSYEEFVEGLRPGIDGDDPSENGAGFRLEPVAGIFQRVARRAEATVWDGASTGQDADEAMPDAPEPDVAVSVPPETESSDNRDRQPQQGLENDLFTLGQLPPVRDGTFRKLAQDVAQELAQAHPQGFSLQQYREALVRSGRETGIEPTGGWEKHNMPTWASHPDQAWLVPADAAAVEASSFPRTHGGPQTSDATVRVEHNTSAAHVLIIDEINRANISKVFGELITLLEPDKRLGRRDEIQLTLPYSKKRFGVPQNLHIIGTMNTADRSIALLDTALRRRFTFKELMPNPAVLSPNVGGINLQKLLTTINDRIEYLFDREHQIGHAYFTGCKSAEEVEDVMRHKVIPLLSEYFYEDWSKVAAVLGDGPQGPSRFLEARRLDAPPGLAADDFGAERLRWRVKDQFDFSEFAA</sequence>
<evidence type="ECO:0000259" key="2">
    <source>
        <dbReference type="SMART" id="SM00382"/>
    </source>
</evidence>
<dbReference type="SMART" id="SM00382">
    <property type="entry name" value="AAA"/>
    <property type="match status" value="1"/>
</dbReference>
<feature type="region of interest" description="Disordered" evidence="1">
    <location>
        <begin position="627"/>
        <end position="668"/>
    </location>
</feature>
<dbReference type="InterPro" id="IPR052934">
    <property type="entry name" value="Methyl-DNA_Rec/Restrict_Enz"/>
</dbReference>
<dbReference type="SUPFAM" id="SSF52540">
    <property type="entry name" value="P-loop containing nucleoside triphosphate hydrolases"/>
    <property type="match status" value="1"/>
</dbReference>